<accession>A0ABP8P2V9</accession>
<name>A0ABP8P2V9_9NOCA</name>
<dbReference type="InterPro" id="IPR016163">
    <property type="entry name" value="Ald_DH_C"/>
</dbReference>
<keyword evidence="8" id="KW-1185">Reference proteome</keyword>
<dbReference type="Gene3D" id="3.40.309.10">
    <property type="entry name" value="Aldehyde Dehydrogenase, Chain A, domain 2"/>
    <property type="match status" value="1"/>
</dbReference>
<dbReference type="SUPFAM" id="SSF53720">
    <property type="entry name" value="ALDH-like"/>
    <property type="match status" value="1"/>
</dbReference>
<dbReference type="InterPro" id="IPR016162">
    <property type="entry name" value="Ald_DH_N"/>
</dbReference>
<comment type="caution">
    <text evidence="7">The sequence shown here is derived from an EMBL/GenBank/DDBJ whole genome shotgun (WGS) entry which is preliminary data.</text>
</comment>
<dbReference type="EMBL" id="BAABFB010000038">
    <property type="protein sequence ID" value="GAA4478986.1"/>
    <property type="molecule type" value="Genomic_DNA"/>
</dbReference>
<dbReference type="PROSITE" id="PS00070">
    <property type="entry name" value="ALDEHYDE_DEHYDR_CYS"/>
    <property type="match status" value="1"/>
</dbReference>
<evidence type="ECO:0000256" key="1">
    <source>
        <dbReference type="ARBA" id="ARBA00009986"/>
    </source>
</evidence>
<feature type="active site" evidence="4">
    <location>
        <position position="220"/>
    </location>
</feature>
<dbReference type="Proteomes" id="UP001501183">
    <property type="component" value="Unassembled WGS sequence"/>
</dbReference>
<dbReference type="PANTHER" id="PTHR43570:SF16">
    <property type="entry name" value="ALDEHYDE DEHYDROGENASE TYPE III, ISOFORM Q"/>
    <property type="match status" value="1"/>
</dbReference>
<dbReference type="InterPro" id="IPR015590">
    <property type="entry name" value="Aldehyde_DH_dom"/>
</dbReference>
<evidence type="ECO:0000313" key="8">
    <source>
        <dbReference type="Proteomes" id="UP001501183"/>
    </source>
</evidence>
<dbReference type="InterPro" id="IPR016161">
    <property type="entry name" value="Ald_DH/histidinol_DH"/>
</dbReference>
<feature type="domain" description="Aldehyde dehydrogenase" evidence="6">
    <location>
        <begin position="10"/>
        <end position="437"/>
    </location>
</feature>
<evidence type="ECO:0000256" key="4">
    <source>
        <dbReference type="PROSITE-ProRule" id="PRU10007"/>
    </source>
</evidence>
<protein>
    <recommendedName>
        <fullName evidence="3">Aldehyde dehydrogenase</fullName>
    </recommendedName>
</protein>
<dbReference type="CDD" id="cd07087">
    <property type="entry name" value="ALDH_F3-13-14_CALDH-like"/>
    <property type="match status" value="1"/>
</dbReference>
<proteinExistence type="inferred from homology"/>
<sequence>MGIEQDALTTTVDAGRVVTDLRRVFAEGRTRPVQWRIAQLEGIERLVVERENEIVRALAEDLGRTALETWLIDVAPARAEAAHVRKRLRRWMRRSLRRLPANQMPGLAWVQYEPLGVVLIVGPWNYPVTLVLKPLIAAVSAGNCAVIKPSEITPATSRLLARLVPEYLDPEAVVVVEGDGAVTQNLLVQRVDHCFFTGGTEIGRKVMAGAAPHLTPVTLELGGKSPVIVTADADLDVTARRIVWAKLLNSGQTCIAPDYLLVDRSVRDDLVTKLVDTVAAFRADAGTPGMRIVNERQFDRLAEYLAQTRATVALGGGVDRGDLTIEPTVLVDPEIDEPVMTEEIFGPILPVLAVDSLDDAVAFVTTRPKPLAAYLFSRSADARRRVLAEVSAGSVVVNQLVYQYIASGLPFGGVGASGMGQYNGRWGFEQLSHRKAVLVKPFKPDPRFAYPPYTDRAAAILRRLF</sequence>
<dbReference type="InterPro" id="IPR012394">
    <property type="entry name" value="Aldehyde_DH_NAD(P)"/>
</dbReference>
<evidence type="ECO:0000256" key="5">
    <source>
        <dbReference type="RuleBase" id="RU003345"/>
    </source>
</evidence>
<keyword evidence="2 3" id="KW-0560">Oxidoreductase</keyword>
<dbReference type="RefSeq" id="WP_345344945.1">
    <property type="nucleotide sequence ID" value="NZ_BAABFB010000038.1"/>
</dbReference>
<evidence type="ECO:0000313" key="7">
    <source>
        <dbReference type="EMBL" id="GAA4478986.1"/>
    </source>
</evidence>
<reference evidence="8" key="1">
    <citation type="journal article" date="2019" name="Int. J. Syst. Evol. Microbiol.">
        <title>The Global Catalogue of Microorganisms (GCM) 10K type strain sequencing project: providing services to taxonomists for standard genome sequencing and annotation.</title>
        <authorList>
            <consortium name="The Broad Institute Genomics Platform"/>
            <consortium name="The Broad Institute Genome Sequencing Center for Infectious Disease"/>
            <person name="Wu L."/>
            <person name="Ma J."/>
        </authorList>
    </citation>
    <scope>NUCLEOTIDE SEQUENCE [LARGE SCALE GENOMIC DNA]</scope>
    <source>
        <strain evidence="8">JCM 32206</strain>
    </source>
</reference>
<dbReference type="PANTHER" id="PTHR43570">
    <property type="entry name" value="ALDEHYDE DEHYDROGENASE"/>
    <property type="match status" value="1"/>
</dbReference>
<dbReference type="PIRSF" id="PIRSF036492">
    <property type="entry name" value="ALDH"/>
    <property type="match status" value="1"/>
</dbReference>
<dbReference type="Gene3D" id="3.40.605.10">
    <property type="entry name" value="Aldehyde Dehydrogenase, Chain A, domain 1"/>
    <property type="match status" value="1"/>
</dbReference>
<evidence type="ECO:0000256" key="3">
    <source>
        <dbReference type="PIRNR" id="PIRNR036492"/>
    </source>
</evidence>
<evidence type="ECO:0000256" key="2">
    <source>
        <dbReference type="ARBA" id="ARBA00023002"/>
    </source>
</evidence>
<dbReference type="PROSITE" id="PS00687">
    <property type="entry name" value="ALDEHYDE_DEHYDR_GLU"/>
    <property type="match status" value="1"/>
</dbReference>
<evidence type="ECO:0000259" key="6">
    <source>
        <dbReference type="Pfam" id="PF00171"/>
    </source>
</evidence>
<dbReference type="InterPro" id="IPR029510">
    <property type="entry name" value="Ald_DH_CS_GLU"/>
</dbReference>
<dbReference type="Pfam" id="PF00171">
    <property type="entry name" value="Aldedh"/>
    <property type="match status" value="1"/>
</dbReference>
<organism evidence="7 8">
    <name type="scientific">Rhodococcus olei</name>
    <dbReference type="NCBI Taxonomy" id="2161675"/>
    <lineage>
        <taxon>Bacteria</taxon>
        <taxon>Bacillati</taxon>
        <taxon>Actinomycetota</taxon>
        <taxon>Actinomycetes</taxon>
        <taxon>Mycobacteriales</taxon>
        <taxon>Nocardiaceae</taxon>
        <taxon>Rhodococcus</taxon>
    </lineage>
</organism>
<comment type="similarity">
    <text evidence="1 3 5">Belongs to the aldehyde dehydrogenase family.</text>
</comment>
<dbReference type="InterPro" id="IPR016160">
    <property type="entry name" value="Ald_DH_CS_CYS"/>
</dbReference>
<gene>
    <name evidence="7" type="ORF">GCM10023094_23400</name>
</gene>